<name>G3J5E0_CORMM</name>
<keyword evidence="3" id="KW-1185">Reference proteome</keyword>
<dbReference type="InParanoid" id="G3J5E0"/>
<dbReference type="eggNOG" id="ENOG502S1AX">
    <property type="taxonomic scope" value="Eukaryota"/>
</dbReference>
<reference evidence="2 3" key="1">
    <citation type="journal article" date="2011" name="Genome Biol.">
        <title>Genome sequence of the insect pathogenic fungus Cordyceps militaris, a valued traditional Chinese medicine.</title>
        <authorList>
            <person name="Zheng P."/>
            <person name="Xia Y."/>
            <person name="Xiao G."/>
            <person name="Xiong C."/>
            <person name="Hu X."/>
            <person name="Zhang S."/>
            <person name="Zheng H."/>
            <person name="Huang Y."/>
            <person name="Zhou Y."/>
            <person name="Wang S."/>
            <person name="Zhao G.P."/>
            <person name="Liu X."/>
            <person name="St Leger R.J."/>
            <person name="Wang C."/>
        </authorList>
    </citation>
    <scope>NUCLEOTIDE SEQUENCE [LARGE SCALE GENOMIC DNA]</scope>
    <source>
        <strain evidence="2 3">CM01</strain>
    </source>
</reference>
<dbReference type="OrthoDB" id="4708870at2759"/>
<dbReference type="RefSeq" id="XP_006665878.1">
    <property type="nucleotide sequence ID" value="XM_006665815.1"/>
</dbReference>
<dbReference type="EMBL" id="JH126399">
    <property type="protein sequence ID" value="EGX96001.1"/>
    <property type="molecule type" value="Genomic_DNA"/>
</dbReference>
<dbReference type="VEuPathDB" id="FungiDB:CCM_00656"/>
<dbReference type="HOGENOM" id="CLU_032494_1_0_1"/>
<sequence>MGGSAFSVGAAPLRTPRMLPSLYHAQKRRCQALLRQVYVHVDSPIDGPAKKDFGDIDFLVFQRRPGAAPPPPAIEHAKPGSELMHEMATLLGAVRTIYNPGEVSSNLAIPWPAGAEDQVSEVAVVEGEAATADEKKYIQVDIRISPSLEAHRWMLFKHAHGDLWNVVGSLVRPYGLTVDDKGMSVRIREIEAVNKTRAKVHLTSDPVRVLDFLGLPRTGAHARTWLDTPFATHDALFEYAALCRVMYITPAATDAANHDEGHNLLKDLRSLKHNDRQRMRARPAFRRWIDEFVPRCRREGRFATQRTGRAELTEHALDAFGVRDEFERRRESFLRERQREHIWNGVIKTQIPPLAPGTTDQPAITARACLVKGLKRIILERDASYGVEFDEGLLDEQGFYKEDEVRSFIDKHKSAVLAVAMQRQQATYLASLEKRGLLKEMKPVEKSKGEGEGQDQKEVEAKGASGKEIEIPS</sequence>
<evidence type="ECO:0000313" key="2">
    <source>
        <dbReference type="EMBL" id="EGX96001.1"/>
    </source>
</evidence>
<accession>G3J5E0</accession>
<dbReference type="Proteomes" id="UP000001610">
    <property type="component" value="Unassembled WGS sequence"/>
</dbReference>
<feature type="region of interest" description="Disordered" evidence="1">
    <location>
        <begin position="440"/>
        <end position="473"/>
    </location>
</feature>
<dbReference type="GeneID" id="18162690"/>
<organism evidence="2 3">
    <name type="scientific">Cordyceps militaris (strain CM01)</name>
    <name type="common">Caterpillar fungus</name>
    <dbReference type="NCBI Taxonomy" id="983644"/>
    <lineage>
        <taxon>Eukaryota</taxon>
        <taxon>Fungi</taxon>
        <taxon>Dikarya</taxon>
        <taxon>Ascomycota</taxon>
        <taxon>Pezizomycotina</taxon>
        <taxon>Sordariomycetes</taxon>
        <taxon>Hypocreomycetidae</taxon>
        <taxon>Hypocreales</taxon>
        <taxon>Cordycipitaceae</taxon>
        <taxon>Cordyceps</taxon>
    </lineage>
</organism>
<dbReference type="AlphaFoldDB" id="G3J5E0"/>
<evidence type="ECO:0000313" key="3">
    <source>
        <dbReference type="Proteomes" id="UP000001610"/>
    </source>
</evidence>
<dbReference type="KEGG" id="cmt:CCM_00656"/>
<dbReference type="OMA" id="LFEWTRF"/>
<protein>
    <submittedName>
        <fullName evidence="2">Uncharacterized protein</fullName>
    </submittedName>
</protein>
<proteinExistence type="predicted"/>
<evidence type="ECO:0000256" key="1">
    <source>
        <dbReference type="SAM" id="MobiDB-lite"/>
    </source>
</evidence>
<gene>
    <name evidence="2" type="ORF">CCM_00656</name>
</gene>